<evidence type="ECO:0000259" key="2">
    <source>
        <dbReference type="Pfam" id="PF00892"/>
    </source>
</evidence>
<dbReference type="RefSeq" id="WP_011015740.1">
    <property type="nucleotide sequence ID" value="NZ_CP022122.1"/>
</dbReference>
<keyword evidence="1" id="KW-0812">Transmembrane</keyword>
<feature type="transmembrane region" description="Helical" evidence="1">
    <location>
        <begin position="228"/>
        <end position="247"/>
    </location>
</feature>
<dbReference type="AlphaFoldDB" id="A0A101K6T2"/>
<dbReference type="OrthoDB" id="5604143at2"/>
<feature type="transmembrane region" description="Helical" evidence="1">
    <location>
        <begin position="76"/>
        <end position="95"/>
    </location>
</feature>
<feature type="transmembrane region" description="Helical" evidence="1">
    <location>
        <begin position="7"/>
        <end position="29"/>
    </location>
</feature>
<evidence type="ECO:0000256" key="1">
    <source>
        <dbReference type="SAM" id="Phobius"/>
    </source>
</evidence>
<reference evidence="3 4" key="1">
    <citation type="submission" date="2015-10" db="EMBL/GenBank/DDBJ databases">
        <authorList>
            <person name="Gilbert D.G."/>
        </authorList>
    </citation>
    <scope>NUCLEOTIDE SEQUENCE [LARGE SCALE GENOMIC DNA]</scope>
    <source>
        <strain evidence="3 4">ChDC F311</strain>
    </source>
</reference>
<proteinExistence type="predicted"/>
<accession>A0A101K6T2</accession>
<protein>
    <submittedName>
        <fullName evidence="3">Choline transporter</fullName>
    </submittedName>
</protein>
<feature type="domain" description="EamA" evidence="2">
    <location>
        <begin position="162"/>
        <end position="301"/>
    </location>
</feature>
<comment type="caution">
    <text evidence="3">The sequence shown here is derived from an EMBL/GenBank/DDBJ whole genome shotgun (WGS) entry which is preliminary data.</text>
</comment>
<dbReference type="Proteomes" id="UP000054800">
    <property type="component" value="Unassembled WGS sequence"/>
</dbReference>
<dbReference type="SUPFAM" id="SSF103481">
    <property type="entry name" value="Multidrug resistance efflux transporter EmrE"/>
    <property type="match status" value="2"/>
</dbReference>
<dbReference type="PANTHER" id="PTHR22911:SF137">
    <property type="entry name" value="SOLUTE CARRIER FAMILY 35 MEMBER G2-RELATED"/>
    <property type="match status" value="1"/>
</dbReference>
<feature type="transmembrane region" description="Helical" evidence="1">
    <location>
        <begin position="35"/>
        <end position="55"/>
    </location>
</feature>
<evidence type="ECO:0000313" key="4">
    <source>
        <dbReference type="Proteomes" id="UP000054800"/>
    </source>
</evidence>
<dbReference type="GO" id="GO:0016020">
    <property type="term" value="C:membrane"/>
    <property type="evidence" value="ECO:0007669"/>
    <property type="project" value="InterPro"/>
</dbReference>
<keyword evidence="1" id="KW-0472">Membrane</keyword>
<dbReference type="PANTHER" id="PTHR22911">
    <property type="entry name" value="ACYL-MALONYL CONDENSING ENZYME-RELATED"/>
    <property type="match status" value="1"/>
</dbReference>
<feature type="transmembrane region" description="Helical" evidence="1">
    <location>
        <begin position="254"/>
        <end position="278"/>
    </location>
</feature>
<dbReference type="GeneID" id="79782607"/>
<keyword evidence="1" id="KW-1133">Transmembrane helix</keyword>
<gene>
    <name evidence="3" type="ORF">RO03_08680</name>
</gene>
<sequence>MKLKNKGIIFGLSSAIFWSFNTIILSILLQGKNIYFLPLFFAFLHDFFSSIYLYINLIRLKYKVKFFLKTVNKKSLLVMIGAAVLGGPLGMASYLMSTKYIGPSYSASISILYPVLGALIAKFLFHENLNRYRVLSICLSTIGLLTLCLTFDNIELYPDYKIGFLFSITCILGWALEGNIASYFMKSENIPSEVAIFIRQTSSSIFYLFFVIPWFFKVELIQELLSKNTIILLLLASFLGSISYLLWYGAIDILGGAIGMLLNSTYVIWVVLIDILILGTTLNSRVIIAFIAIFFSIIILTKENRGKE</sequence>
<feature type="domain" description="EamA" evidence="2">
    <location>
        <begin position="6"/>
        <end position="146"/>
    </location>
</feature>
<name>A0A101K6T2_FUSNC</name>
<feature type="transmembrane region" description="Helical" evidence="1">
    <location>
        <begin position="107"/>
        <end position="125"/>
    </location>
</feature>
<dbReference type="InterPro" id="IPR000620">
    <property type="entry name" value="EamA_dom"/>
</dbReference>
<evidence type="ECO:0000313" key="3">
    <source>
        <dbReference type="EMBL" id="KUL99568.1"/>
    </source>
</evidence>
<dbReference type="Pfam" id="PF00892">
    <property type="entry name" value="EamA"/>
    <property type="match status" value="2"/>
</dbReference>
<feature type="transmembrane region" description="Helical" evidence="1">
    <location>
        <begin position="164"/>
        <end position="184"/>
    </location>
</feature>
<feature type="transmembrane region" description="Helical" evidence="1">
    <location>
        <begin position="196"/>
        <end position="216"/>
    </location>
</feature>
<organism evidence="3 4">
    <name type="scientific">Fusobacterium nucleatum subsp. nucleatum</name>
    <dbReference type="NCBI Taxonomy" id="76856"/>
    <lineage>
        <taxon>Bacteria</taxon>
        <taxon>Fusobacteriati</taxon>
        <taxon>Fusobacteriota</taxon>
        <taxon>Fusobacteriia</taxon>
        <taxon>Fusobacteriales</taxon>
        <taxon>Fusobacteriaceae</taxon>
        <taxon>Fusobacterium</taxon>
    </lineage>
</organism>
<dbReference type="EMBL" id="LMVH01000001">
    <property type="protein sequence ID" value="KUL99568.1"/>
    <property type="molecule type" value="Genomic_DNA"/>
</dbReference>
<dbReference type="InterPro" id="IPR037185">
    <property type="entry name" value="EmrE-like"/>
</dbReference>